<gene>
    <name evidence="3" type="ORF">MXD59_15080</name>
</gene>
<dbReference type="SUPFAM" id="SSF51679">
    <property type="entry name" value="Bacterial luciferase-like"/>
    <property type="match status" value="1"/>
</dbReference>
<evidence type="ECO:0000313" key="4">
    <source>
        <dbReference type="Proteomes" id="UP001201873"/>
    </source>
</evidence>
<dbReference type="Pfam" id="PF00296">
    <property type="entry name" value="Bac_luciferase"/>
    <property type="match status" value="1"/>
</dbReference>
<protein>
    <submittedName>
        <fullName evidence="3">TIGR03564 family F420-dependent LLM class oxidoreductase</fullName>
        <ecNumber evidence="3">1.-.-.-</ecNumber>
    </submittedName>
</protein>
<dbReference type="RefSeq" id="WP_248825372.1">
    <property type="nucleotide sequence ID" value="NZ_JALKFT010000014.1"/>
</dbReference>
<dbReference type="PANTHER" id="PTHR43244:SF1">
    <property type="entry name" value="5,10-METHYLENETETRAHYDROMETHANOPTERIN REDUCTASE"/>
    <property type="match status" value="1"/>
</dbReference>
<organism evidence="3 4">
    <name type="scientific">Frankia umida</name>
    <dbReference type="NCBI Taxonomy" id="573489"/>
    <lineage>
        <taxon>Bacteria</taxon>
        <taxon>Bacillati</taxon>
        <taxon>Actinomycetota</taxon>
        <taxon>Actinomycetes</taxon>
        <taxon>Frankiales</taxon>
        <taxon>Frankiaceae</taxon>
        <taxon>Frankia</taxon>
    </lineage>
</organism>
<keyword evidence="1 3" id="KW-0560">Oxidoreductase</keyword>
<reference evidence="3 4" key="1">
    <citation type="submission" date="2022-04" db="EMBL/GenBank/DDBJ databases">
        <title>Genome diversity in the genus Frankia.</title>
        <authorList>
            <person name="Carlos-Shanley C."/>
            <person name="Hahn D."/>
        </authorList>
    </citation>
    <scope>NUCLEOTIDE SEQUENCE [LARGE SCALE GENOMIC DNA]</scope>
    <source>
        <strain evidence="3 4">Ag45/Mut15</strain>
    </source>
</reference>
<dbReference type="InterPro" id="IPR050564">
    <property type="entry name" value="F420-G6PD/mer"/>
</dbReference>
<accession>A0ABT0JZX0</accession>
<dbReference type="NCBIfam" id="TIGR03564">
    <property type="entry name" value="F420_MSMEG_4879"/>
    <property type="match status" value="1"/>
</dbReference>
<dbReference type="Proteomes" id="UP001201873">
    <property type="component" value="Unassembled WGS sequence"/>
</dbReference>
<comment type="caution">
    <text evidence="3">The sequence shown here is derived from an EMBL/GenBank/DDBJ whole genome shotgun (WGS) entry which is preliminary data.</text>
</comment>
<proteinExistence type="predicted"/>
<evidence type="ECO:0000313" key="3">
    <source>
        <dbReference type="EMBL" id="MCK9877081.1"/>
    </source>
</evidence>
<evidence type="ECO:0000256" key="1">
    <source>
        <dbReference type="ARBA" id="ARBA00023002"/>
    </source>
</evidence>
<evidence type="ECO:0000259" key="2">
    <source>
        <dbReference type="Pfam" id="PF00296"/>
    </source>
</evidence>
<dbReference type="InterPro" id="IPR036661">
    <property type="entry name" value="Luciferase-like_sf"/>
</dbReference>
<feature type="domain" description="Luciferase-like" evidence="2">
    <location>
        <begin position="8"/>
        <end position="283"/>
    </location>
</feature>
<dbReference type="InterPro" id="IPR019910">
    <property type="entry name" value="Lucif-like_OxRdtase_MSMEG_4879"/>
</dbReference>
<dbReference type="EMBL" id="JALKFT010000014">
    <property type="protein sequence ID" value="MCK9877081.1"/>
    <property type="molecule type" value="Genomic_DNA"/>
</dbReference>
<dbReference type="PANTHER" id="PTHR43244">
    <property type="match status" value="1"/>
</dbReference>
<dbReference type="Gene3D" id="3.20.20.30">
    <property type="entry name" value="Luciferase-like domain"/>
    <property type="match status" value="1"/>
</dbReference>
<dbReference type="EC" id="1.-.-.-" evidence="3"/>
<keyword evidence="4" id="KW-1185">Reference proteome</keyword>
<dbReference type="InterPro" id="IPR011251">
    <property type="entry name" value="Luciferase-like_dom"/>
</dbReference>
<dbReference type="GO" id="GO:0016491">
    <property type="term" value="F:oxidoreductase activity"/>
    <property type="evidence" value="ECO:0007669"/>
    <property type="project" value="UniProtKB-KW"/>
</dbReference>
<name>A0ABT0JZX0_9ACTN</name>
<sequence>MRFGMSLAGGERSLSAYLDQIVHHEEAGLDSVWCGQLFGVDALTIFALAGARTTRISFGTSILPTYVRHPLLLASQALTTQAATDGRLVVGIGSSHRALVEDVLGIDYQRPAAYLREYLTVLPPLLRGERLTHTGELIRVDTTGQFGRANVVGADAPPVYVGTMFPLSLKVAGQLADGVITWLVGPNTLADEVIPLVRTAAAEAGRPRPRVVAGIPMAVCASGDAERHAELVNKRLRRFVALPVYERVLARENATGPADLAAIGDEETVAARLRLFADAGVDEVYGVCFGDDDTLLRTAEFLGGLSRA</sequence>